<accession>A0ACB9NMX4</accession>
<sequence>MQAKSNAPKPNHRKKWQKSTIMLVSDPPPPSQPENSEVPRTQDNTTSEANIPVKLPQIMPSSKPENAAVSPKAENFTYDPEDIPLKLPRVMRKAASSKAGIPFWDRNSGKPDESLVKKESDVDTRSPVRRKRSFEEKENHGR</sequence>
<protein>
    <submittedName>
        <fullName evidence="1">Uncharacterized protein</fullName>
    </submittedName>
</protein>
<gene>
    <name evidence="1" type="ORF">L6164_015993</name>
</gene>
<evidence type="ECO:0000313" key="2">
    <source>
        <dbReference type="Proteomes" id="UP000828941"/>
    </source>
</evidence>
<organism evidence="1 2">
    <name type="scientific">Bauhinia variegata</name>
    <name type="common">Purple orchid tree</name>
    <name type="synonym">Phanera variegata</name>
    <dbReference type="NCBI Taxonomy" id="167791"/>
    <lineage>
        <taxon>Eukaryota</taxon>
        <taxon>Viridiplantae</taxon>
        <taxon>Streptophyta</taxon>
        <taxon>Embryophyta</taxon>
        <taxon>Tracheophyta</taxon>
        <taxon>Spermatophyta</taxon>
        <taxon>Magnoliopsida</taxon>
        <taxon>eudicotyledons</taxon>
        <taxon>Gunneridae</taxon>
        <taxon>Pentapetalae</taxon>
        <taxon>rosids</taxon>
        <taxon>fabids</taxon>
        <taxon>Fabales</taxon>
        <taxon>Fabaceae</taxon>
        <taxon>Cercidoideae</taxon>
        <taxon>Cercideae</taxon>
        <taxon>Bauhiniinae</taxon>
        <taxon>Bauhinia</taxon>
    </lineage>
</organism>
<reference evidence="1 2" key="1">
    <citation type="journal article" date="2022" name="DNA Res.">
        <title>Chromosomal-level genome assembly of the orchid tree Bauhinia variegata (Leguminosae; Cercidoideae) supports the allotetraploid origin hypothesis of Bauhinia.</title>
        <authorList>
            <person name="Zhong Y."/>
            <person name="Chen Y."/>
            <person name="Zheng D."/>
            <person name="Pang J."/>
            <person name="Liu Y."/>
            <person name="Luo S."/>
            <person name="Meng S."/>
            <person name="Qian L."/>
            <person name="Wei D."/>
            <person name="Dai S."/>
            <person name="Zhou R."/>
        </authorList>
    </citation>
    <scope>NUCLEOTIDE SEQUENCE [LARGE SCALE GENOMIC DNA]</scope>
    <source>
        <strain evidence="1">BV-YZ2020</strain>
    </source>
</reference>
<dbReference type="EMBL" id="CM039431">
    <property type="protein sequence ID" value="KAI4337597.1"/>
    <property type="molecule type" value="Genomic_DNA"/>
</dbReference>
<evidence type="ECO:0000313" key="1">
    <source>
        <dbReference type="EMBL" id="KAI4337597.1"/>
    </source>
</evidence>
<name>A0ACB9NMX4_BAUVA</name>
<keyword evidence="2" id="KW-1185">Reference proteome</keyword>
<comment type="caution">
    <text evidence="1">The sequence shown here is derived from an EMBL/GenBank/DDBJ whole genome shotgun (WGS) entry which is preliminary data.</text>
</comment>
<dbReference type="Proteomes" id="UP000828941">
    <property type="component" value="Chromosome 6"/>
</dbReference>
<proteinExistence type="predicted"/>